<organism evidence="2 3">
    <name type="scientific">Sterolibacterium denitrificans</name>
    <dbReference type="NCBI Taxonomy" id="157592"/>
    <lineage>
        <taxon>Bacteria</taxon>
        <taxon>Pseudomonadati</taxon>
        <taxon>Pseudomonadota</taxon>
        <taxon>Betaproteobacteria</taxon>
        <taxon>Nitrosomonadales</taxon>
        <taxon>Sterolibacteriaceae</taxon>
        <taxon>Sterolibacterium</taxon>
    </lineage>
</organism>
<dbReference type="Proteomes" id="UP000242886">
    <property type="component" value="Chromosome SDENCHOL"/>
</dbReference>
<feature type="region of interest" description="Disordered" evidence="1">
    <location>
        <begin position="1"/>
        <end position="24"/>
    </location>
</feature>
<gene>
    <name evidence="2" type="ORF">SDENCHOL_21045</name>
</gene>
<reference evidence="2" key="1">
    <citation type="submission" date="2017-03" db="EMBL/GenBank/DDBJ databases">
        <authorList>
            <consortium name="AG Boll"/>
        </authorList>
    </citation>
    <scope>NUCLEOTIDE SEQUENCE [LARGE SCALE GENOMIC DNA]</scope>
    <source>
        <strain evidence="2">Chol</strain>
    </source>
</reference>
<name>A0A7Z7HTA3_9PROT</name>
<proteinExistence type="predicted"/>
<keyword evidence="3" id="KW-1185">Reference proteome</keyword>
<dbReference type="EMBL" id="LT837803">
    <property type="protein sequence ID" value="SMB30800.1"/>
    <property type="molecule type" value="Genomic_DNA"/>
</dbReference>
<evidence type="ECO:0000256" key="1">
    <source>
        <dbReference type="SAM" id="MobiDB-lite"/>
    </source>
</evidence>
<sequence>MARCLKQGGKKENEKRRKIQPQII</sequence>
<accession>A0A7Z7HTA3</accession>
<evidence type="ECO:0000313" key="3">
    <source>
        <dbReference type="Proteomes" id="UP000242886"/>
    </source>
</evidence>
<protein>
    <submittedName>
        <fullName evidence="2">Uncharacterized protein</fullName>
    </submittedName>
</protein>
<evidence type="ECO:0000313" key="2">
    <source>
        <dbReference type="EMBL" id="SMB30800.1"/>
    </source>
</evidence>
<dbReference type="AlphaFoldDB" id="A0A7Z7HTA3"/>